<dbReference type="Proteomes" id="UP000184255">
    <property type="component" value="Unassembled WGS sequence"/>
</dbReference>
<comment type="caution">
    <text evidence="2">The sequence shown here is derived from an EMBL/GenBank/DDBJ whole genome shotgun (WGS) entry which is preliminary data.</text>
</comment>
<name>A0A1L7SYC6_FUSMA</name>
<dbReference type="RefSeq" id="XP_041681119.1">
    <property type="nucleotide sequence ID" value="XM_041830458.1"/>
</dbReference>
<dbReference type="EMBL" id="FCQH01000004">
    <property type="protein sequence ID" value="CVK91520.1"/>
    <property type="molecule type" value="Genomic_DNA"/>
</dbReference>
<accession>A0A1L7SYC6</accession>
<keyword evidence="3" id="KW-1185">Reference proteome</keyword>
<sequence>MSRNVPLKSLDGQPPPSFLTRHVSPLQRHLVSLCANSILCTHFTTTRESPSFILAAIIYGLLHFHLVAGIFPVFLAPIHSTCLATTPPLHQPPLAFITRPLELPI</sequence>
<evidence type="ECO:0000313" key="3">
    <source>
        <dbReference type="Proteomes" id="UP000184255"/>
    </source>
</evidence>
<keyword evidence="1" id="KW-0472">Membrane</keyword>
<reference evidence="3" key="1">
    <citation type="journal article" date="2016" name="Genome Biol. Evol.">
        <title>Comparative 'omics' of the Fusarium fujikuroi species complex highlights differences in genetic potential and metabolite synthesis.</title>
        <authorList>
            <person name="Niehaus E.-M."/>
            <person name="Muensterkoetter M."/>
            <person name="Proctor R.H."/>
            <person name="Brown D.W."/>
            <person name="Sharon A."/>
            <person name="Idan Y."/>
            <person name="Oren-Young L."/>
            <person name="Sieber C.M."/>
            <person name="Novak O."/>
            <person name="Pencik A."/>
            <person name="Tarkowska D."/>
            <person name="Hromadova K."/>
            <person name="Freeman S."/>
            <person name="Maymon M."/>
            <person name="Elazar M."/>
            <person name="Youssef S.A."/>
            <person name="El-Shabrawy E.S.M."/>
            <person name="Shalaby A.B.A."/>
            <person name="Houterman P."/>
            <person name="Brock N.L."/>
            <person name="Burkhardt I."/>
            <person name="Tsavkelova E.A."/>
            <person name="Dickschat J.S."/>
            <person name="Galuszka P."/>
            <person name="Gueldener U."/>
            <person name="Tudzynski B."/>
        </authorList>
    </citation>
    <scope>NUCLEOTIDE SEQUENCE [LARGE SCALE GENOMIC DNA]</scope>
    <source>
        <strain evidence="3">MRC7560</strain>
    </source>
</reference>
<evidence type="ECO:0000256" key="1">
    <source>
        <dbReference type="SAM" id="Phobius"/>
    </source>
</evidence>
<gene>
    <name evidence="2" type="ORF">FMAN_09596</name>
</gene>
<keyword evidence="1" id="KW-1133">Transmembrane helix</keyword>
<organism evidence="2 3">
    <name type="scientific">Fusarium mangiferae</name>
    <name type="common">Mango malformation disease fungus</name>
    <dbReference type="NCBI Taxonomy" id="192010"/>
    <lineage>
        <taxon>Eukaryota</taxon>
        <taxon>Fungi</taxon>
        <taxon>Dikarya</taxon>
        <taxon>Ascomycota</taxon>
        <taxon>Pezizomycotina</taxon>
        <taxon>Sordariomycetes</taxon>
        <taxon>Hypocreomycetidae</taxon>
        <taxon>Hypocreales</taxon>
        <taxon>Nectriaceae</taxon>
        <taxon>Fusarium</taxon>
        <taxon>Fusarium fujikuroi species complex</taxon>
    </lineage>
</organism>
<keyword evidence="1" id="KW-0812">Transmembrane</keyword>
<dbReference type="GeneID" id="65088855"/>
<proteinExistence type="predicted"/>
<dbReference type="VEuPathDB" id="FungiDB:FMAN_09596"/>
<evidence type="ECO:0000313" key="2">
    <source>
        <dbReference type="EMBL" id="CVK91520.1"/>
    </source>
</evidence>
<dbReference type="AlphaFoldDB" id="A0A1L7SYC6"/>
<feature type="transmembrane region" description="Helical" evidence="1">
    <location>
        <begin position="52"/>
        <end position="75"/>
    </location>
</feature>
<protein>
    <submittedName>
        <fullName evidence="2">Uncharacterized protein</fullName>
    </submittedName>
</protein>